<evidence type="ECO:0000256" key="13">
    <source>
        <dbReference type="ARBA" id="ARBA00022833"/>
    </source>
</evidence>
<evidence type="ECO:0000259" key="27">
    <source>
        <dbReference type="PROSITE" id="PS51285"/>
    </source>
</evidence>
<dbReference type="InterPro" id="IPR000961">
    <property type="entry name" value="AGC-kinase_C"/>
</dbReference>
<comment type="catalytic activity">
    <reaction evidence="18">
        <text>L-seryl-[protein] + ATP = O-phospho-L-seryl-[protein] + ADP + H(+)</text>
        <dbReference type="Rhea" id="RHEA:17989"/>
        <dbReference type="Rhea" id="RHEA-COMP:9863"/>
        <dbReference type="Rhea" id="RHEA-COMP:11604"/>
        <dbReference type="ChEBI" id="CHEBI:15378"/>
        <dbReference type="ChEBI" id="CHEBI:29999"/>
        <dbReference type="ChEBI" id="CHEBI:30616"/>
        <dbReference type="ChEBI" id="CHEBI:83421"/>
        <dbReference type="ChEBI" id="CHEBI:456216"/>
        <dbReference type="EC" id="2.7.11.1"/>
    </reaction>
</comment>
<dbReference type="Gene3D" id="3.30.60.20">
    <property type="match status" value="1"/>
</dbReference>
<dbReference type="GO" id="GO:0005524">
    <property type="term" value="F:ATP binding"/>
    <property type="evidence" value="ECO:0007669"/>
    <property type="project" value="UniProtKB-UniRule"/>
</dbReference>
<evidence type="ECO:0000256" key="5">
    <source>
        <dbReference type="ARBA" id="ARBA00022490"/>
    </source>
</evidence>
<evidence type="ECO:0000256" key="21">
    <source>
        <dbReference type="SAM" id="MobiDB-lite"/>
    </source>
</evidence>
<dbReference type="Pfam" id="PF00130">
    <property type="entry name" value="C1_1"/>
    <property type="match status" value="1"/>
</dbReference>
<comment type="cofactor">
    <cofactor evidence="1">
        <name>Mg(2+)</name>
        <dbReference type="ChEBI" id="CHEBI:18420"/>
    </cofactor>
</comment>
<evidence type="ECO:0000256" key="3">
    <source>
        <dbReference type="ARBA" id="ARBA00005719"/>
    </source>
</evidence>
<keyword evidence="12" id="KW-0418">Kinase</keyword>
<dbReference type="GO" id="GO:0005856">
    <property type="term" value="C:cytoskeleton"/>
    <property type="evidence" value="ECO:0007669"/>
    <property type="project" value="TreeGrafter"/>
</dbReference>
<evidence type="ECO:0000313" key="28">
    <source>
        <dbReference type="EMBL" id="TPP59725.1"/>
    </source>
</evidence>
<dbReference type="PROSITE" id="PS00108">
    <property type="entry name" value="PROTEIN_KINASE_ST"/>
    <property type="match status" value="1"/>
</dbReference>
<name>A0A504YH18_FASGI</name>
<evidence type="ECO:0000256" key="15">
    <source>
        <dbReference type="ARBA" id="ARBA00022842"/>
    </source>
</evidence>
<evidence type="ECO:0000256" key="20">
    <source>
        <dbReference type="SAM" id="Coils"/>
    </source>
</evidence>
<organism evidence="28 29">
    <name type="scientific">Fasciola gigantica</name>
    <name type="common">Giant liver fluke</name>
    <dbReference type="NCBI Taxonomy" id="46835"/>
    <lineage>
        <taxon>Eukaryota</taxon>
        <taxon>Metazoa</taxon>
        <taxon>Spiralia</taxon>
        <taxon>Lophotrochozoa</taxon>
        <taxon>Platyhelminthes</taxon>
        <taxon>Trematoda</taxon>
        <taxon>Digenea</taxon>
        <taxon>Plagiorchiida</taxon>
        <taxon>Echinostomata</taxon>
        <taxon>Echinostomatoidea</taxon>
        <taxon>Fasciolidae</taxon>
        <taxon>Fasciola</taxon>
    </lineage>
</organism>
<feature type="domain" description="PH" evidence="22">
    <location>
        <begin position="1050"/>
        <end position="1205"/>
    </location>
</feature>
<evidence type="ECO:0000313" key="29">
    <source>
        <dbReference type="Proteomes" id="UP000316759"/>
    </source>
</evidence>
<dbReference type="SMART" id="SM00036">
    <property type="entry name" value="CNH"/>
    <property type="match status" value="1"/>
</dbReference>
<dbReference type="PANTHER" id="PTHR22988:SF66">
    <property type="entry name" value="SERINE_THREONINE-PROTEIN KINASE GENGHIS KHAN"/>
    <property type="match status" value="1"/>
</dbReference>
<dbReference type="SMART" id="SM00109">
    <property type="entry name" value="C1"/>
    <property type="match status" value="1"/>
</dbReference>
<comment type="catalytic activity">
    <reaction evidence="17">
        <text>L-threonyl-[protein] + ATP = O-phospho-L-threonyl-[protein] + ADP + H(+)</text>
        <dbReference type="Rhea" id="RHEA:46608"/>
        <dbReference type="Rhea" id="RHEA-COMP:11060"/>
        <dbReference type="Rhea" id="RHEA-COMP:11605"/>
        <dbReference type="ChEBI" id="CHEBI:15378"/>
        <dbReference type="ChEBI" id="CHEBI:30013"/>
        <dbReference type="ChEBI" id="CHEBI:30616"/>
        <dbReference type="ChEBI" id="CHEBI:61977"/>
        <dbReference type="ChEBI" id="CHEBI:456216"/>
        <dbReference type="EC" id="2.7.11.1"/>
    </reaction>
</comment>
<keyword evidence="8" id="KW-0808">Transferase</keyword>
<reference evidence="28 29" key="1">
    <citation type="submission" date="2019-04" db="EMBL/GenBank/DDBJ databases">
        <title>Annotation for the trematode Fasciola gigantica.</title>
        <authorList>
            <person name="Choi Y.-J."/>
        </authorList>
    </citation>
    <scope>NUCLEOTIDE SEQUENCE [LARGE SCALE GENOMIC DNA]</scope>
    <source>
        <strain evidence="28">Uganda_cow_1</strain>
    </source>
</reference>
<dbReference type="CDD" id="cd05597">
    <property type="entry name" value="STKc_DMPK_like"/>
    <property type="match status" value="1"/>
</dbReference>
<dbReference type="InterPro" id="IPR000719">
    <property type="entry name" value="Prot_kinase_dom"/>
</dbReference>
<feature type="compositionally biased region" description="Polar residues" evidence="21">
    <location>
        <begin position="1775"/>
        <end position="1784"/>
    </location>
</feature>
<evidence type="ECO:0000256" key="17">
    <source>
        <dbReference type="ARBA" id="ARBA00047899"/>
    </source>
</evidence>
<keyword evidence="6" id="KW-0723">Serine/threonine-protein kinase</keyword>
<dbReference type="STRING" id="46835.A0A504YH18"/>
<dbReference type="Gene3D" id="2.30.29.30">
    <property type="entry name" value="Pleckstrin-homology domain (PH domain)/Phosphotyrosine-binding domain (PTB)"/>
    <property type="match status" value="1"/>
</dbReference>
<dbReference type="PROSITE" id="PS00107">
    <property type="entry name" value="PROTEIN_KINASE_ATP"/>
    <property type="match status" value="1"/>
</dbReference>
<dbReference type="InterPro" id="IPR057529">
    <property type="entry name" value="MRCK/ROCK_PH"/>
</dbReference>
<dbReference type="GO" id="GO:0005737">
    <property type="term" value="C:cytoplasm"/>
    <property type="evidence" value="ECO:0007669"/>
    <property type="project" value="UniProtKB-SubCell"/>
</dbReference>
<dbReference type="InterPro" id="IPR050839">
    <property type="entry name" value="Rho-assoc_Ser/Thr_Kinase"/>
</dbReference>
<feature type="region of interest" description="Disordered" evidence="21">
    <location>
        <begin position="616"/>
        <end position="642"/>
    </location>
</feature>
<dbReference type="InterPro" id="IPR001849">
    <property type="entry name" value="PH_domain"/>
</dbReference>
<feature type="domain" description="Phorbol-ester/DAG-type" evidence="24">
    <location>
        <begin position="981"/>
        <end position="1031"/>
    </location>
</feature>
<protein>
    <recommendedName>
        <fullName evidence="4">non-specific serine/threonine protein kinase</fullName>
        <ecNumber evidence="4">2.7.11.1</ecNumber>
    </recommendedName>
</protein>
<dbReference type="PROSITE" id="PS50219">
    <property type="entry name" value="CNH"/>
    <property type="match status" value="1"/>
</dbReference>
<dbReference type="PROSITE" id="PS50011">
    <property type="entry name" value="PROTEIN_KINASE_DOM"/>
    <property type="match status" value="1"/>
</dbReference>
<keyword evidence="16 20" id="KW-0175">Coiled coil</keyword>
<keyword evidence="9" id="KW-0479">Metal-binding</keyword>
<dbReference type="GO" id="GO:0008270">
    <property type="term" value="F:zinc ion binding"/>
    <property type="evidence" value="ECO:0007669"/>
    <property type="project" value="UniProtKB-KW"/>
</dbReference>
<dbReference type="SMART" id="SM00220">
    <property type="entry name" value="S_TKc"/>
    <property type="match status" value="1"/>
</dbReference>
<dbReference type="PROSITE" id="PS00479">
    <property type="entry name" value="ZF_DAG_PE_1"/>
    <property type="match status" value="1"/>
</dbReference>
<dbReference type="Pfam" id="PF00780">
    <property type="entry name" value="CNH"/>
    <property type="match status" value="1"/>
</dbReference>
<dbReference type="Gene3D" id="1.10.510.10">
    <property type="entry name" value="Transferase(Phosphotransferase) domain 1"/>
    <property type="match status" value="1"/>
</dbReference>
<feature type="coiled-coil region" evidence="20">
    <location>
        <begin position="850"/>
        <end position="905"/>
    </location>
</feature>
<keyword evidence="15" id="KW-0460">Magnesium</keyword>
<dbReference type="InterPro" id="IPR017441">
    <property type="entry name" value="Protein_kinase_ATP_BS"/>
</dbReference>
<feature type="coiled-coil region" evidence="20">
    <location>
        <begin position="451"/>
        <end position="587"/>
    </location>
</feature>
<feature type="domain" description="Protein kinase" evidence="23">
    <location>
        <begin position="82"/>
        <end position="351"/>
    </location>
</feature>
<evidence type="ECO:0000256" key="4">
    <source>
        <dbReference type="ARBA" id="ARBA00012513"/>
    </source>
</evidence>
<keyword evidence="7" id="KW-0597">Phosphoprotein</keyword>
<dbReference type="Pfam" id="PF00069">
    <property type="entry name" value="Pkinase"/>
    <property type="match status" value="1"/>
</dbReference>
<dbReference type="InterPro" id="IPR000095">
    <property type="entry name" value="CRIB_dom"/>
</dbReference>
<evidence type="ECO:0000256" key="19">
    <source>
        <dbReference type="PROSITE-ProRule" id="PRU10141"/>
    </source>
</evidence>
<dbReference type="InterPro" id="IPR020454">
    <property type="entry name" value="DAG/PE-bd"/>
</dbReference>
<evidence type="ECO:0000259" key="25">
    <source>
        <dbReference type="PROSITE" id="PS50108"/>
    </source>
</evidence>
<keyword evidence="29" id="KW-1185">Reference proteome</keyword>
<dbReference type="Gene3D" id="3.30.200.20">
    <property type="entry name" value="Phosphorylase Kinase, domain 1"/>
    <property type="match status" value="1"/>
</dbReference>
<dbReference type="PROSITE" id="PS51285">
    <property type="entry name" value="AGC_KINASE_CTER"/>
    <property type="match status" value="1"/>
</dbReference>
<comment type="caution">
    <text evidence="28">The sequence shown here is derived from an EMBL/GenBank/DDBJ whole genome shotgun (WGS) entry which is preliminary data.</text>
</comment>
<feature type="compositionally biased region" description="Low complexity" evidence="21">
    <location>
        <begin position="1785"/>
        <end position="1799"/>
    </location>
</feature>
<keyword evidence="11" id="KW-0863">Zinc-finger</keyword>
<dbReference type="FunFam" id="1.10.510.10:FF:000014">
    <property type="entry name" value="Non-specific serine/threonine protein kinase"/>
    <property type="match status" value="1"/>
</dbReference>
<dbReference type="FunFam" id="3.30.200.20:FF:000017">
    <property type="entry name" value="Non-specific serine/threonine protein kinase"/>
    <property type="match status" value="1"/>
</dbReference>
<dbReference type="InterPro" id="IPR011993">
    <property type="entry name" value="PH-like_dom_sf"/>
</dbReference>
<feature type="region of interest" description="Disordered" evidence="21">
    <location>
        <begin position="1775"/>
        <end position="1801"/>
    </location>
</feature>
<dbReference type="Proteomes" id="UP000316759">
    <property type="component" value="Unassembled WGS sequence"/>
</dbReference>
<dbReference type="InterPro" id="IPR008271">
    <property type="entry name" value="Ser/Thr_kinase_AS"/>
</dbReference>
<feature type="domain" description="CNH" evidence="26">
    <location>
        <begin position="1233"/>
        <end position="1515"/>
    </location>
</feature>
<dbReference type="SMART" id="SM00133">
    <property type="entry name" value="S_TK_X"/>
    <property type="match status" value="1"/>
</dbReference>
<evidence type="ECO:0000256" key="7">
    <source>
        <dbReference type="ARBA" id="ARBA00022553"/>
    </source>
</evidence>
<dbReference type="InterPro" id="IPR001180">
    <property type="entry name" value="CNH_dom"/>
</dbReference>
<dbReference type="PANTHER" id="PTHR22988">
    <property type="entry name" value="MYOTONIC DYSTROPHY S/T KINASE-RELATED"/>
    <property type="match status" value="1"/>
</dbReference>
<feature type="coiled-coil region" evidence="20">
    <location>
        <begin position="698"/>
        <end position="735"/>
    </location>
</feature>
<evidence type="ECO:0000256" key="11">
    <source>
        <dbReference type="ARBA" id="ARBA00022771"/>
    </source>
</evidence>
<gene>
    <name evidence="28" type="ORF">FGIG_05120</name>
</gene>
<dbReference type="PRINTS" id="PR00008">
    <property type="entry name" value="DAGPEDOMAIN"/>
</dbReference>
<dbReference type="SMART" id="SM00233">
    <property type="entry name" value="PH"/>
    <property type="match status" value="1"/>
</dbReference>
<dbReference type="GO" id="GO:0031032">
    <property type="term" value="P:actomyosin structure organization"/>
    <property type="evidence" value="ECO:0007669"/>
    <property type="project" value="TreeGrafter"/>
</dbReference>
<dbReference type="InterPro" id="IPR002219">
    <property type="entry name" value="PKC_DAG/PE"/>
</dbReference>
<evidence type="ECO:0000256" key="12">
    <source>
        <dbReference type="ARBA" id="ARBA00022777"/>
    </source>
</evidence>
<dbReference type="CDD" id="cd20809">
    <property type="entry name" value="C1_MRCK"/>
    <property type="match status" value="1"/>
</dbReference>
<dbReference type="SUPFAM" id="SSF57889">
    <property type="entry name" value="Cysteine-rich domain"/>
    <property type="match status" value="1"/>
</dbReference>
<feature type="region of interest" description="Disordered" evidence="21">
    <location>
        <begin position="1628"/>
        <end position="1718"/>
    </location>
</feature>
<dbReference type="PROSITE" id="PS50081">
    <property type="entry name" value="ZF_DAG_PE_2"/>
    <property type="match status" value="1"/>
</dbReference>
<feature type="compositionally biased region" description="Polar residues" evidence="21">
    <location>
        <begin position="616"/>
        <end position="633"/>
    </location>
</feature>
<evidence type="ECO:0000256" key="6">
    <source>
        <dbReference type="ARBA" id="ARBA00022527"/>
    </source>
</evidence>
<keyword evidence="14 19" id="KW-0067">ATP-binding</keyword>
<dbReference type="EMBL" id="SUNJ01010326">
    <property type="protein sequence ID" value="TPP59725.1"/>
    <property type="molecule type" value="Genomic_DNA"/>
</dbReference>
<keyword evidence="10 19" id="KW-0547">Nucleotide-binding</keyword>
<evidence type="ECO:0000256" key="16">
    <source>
        <dbReference type="ARBA" id="ARBA00023054"/>
    </source>
</evidence>
<dbReference type="Pfam" id="PF25346">
    <property type="entry name" value="PH_MRCK"/>
    <property type="match status" value="2"/>
</dbReference>
<evidence type="ECO:0000256" key="9">
    <source>
        <dbReference type="ARBA" id="ARBA00022723"/>
    </source>
</evidence>
<evidence type="ECO:0000259" key="24">
    <source>
        <dbReference type="PROSITE" id="PS50081"/>
    </source>
</evidence>
<evidence type="ECO:0000259" key="26">
    <source>
        <dbReference type="PROSITE" id="PS50219"/>
    </source>
</evidence>
<feature type="region of interest" description="Disordered" evidence="21">
    <location>
        <begin position="955"/>
        <end position="978"/>
    </location>
</feature>
<keyword evidence="13" id="KW-0862">Zinc</keyword>
<feature type="binding site" evidence="19">
    <location>
        <position position="111"/>
    </location>
    <ligand>
        <name>ATP</name>
        <dbReference type="ChEBI" id="CHEBI:30616"/>
    </ligand>
</feature>
<evidence type="ECO:0000256" key="8">
    <source>
        <dbReference type="ARBA" id="ARBA00022679"/>
    </source>
</evidence>
<comment type="similarity">
    <text evidence="3">Belongs to the protein kinase superfamily. AGC Ser/Thr protein kinase family. DMPK subfamily.</text>
</comment>
<accession>A0A504YH18</accession>
<dbReference type="InterPro" id="IPR011009">
    <property type="entry name" value="Kinase-like_dom_sf"/>
</dbReference>
<evidence type="ECO:0000256" key="18">
    <source>
        <dbReference type="ARBA" id="ARBA00048679"/>
    </source>
</evidence>
<feature type="compositionally biased region" description="Polar residues" evidence="21">
    <location>
        <begin position="966"/>
        <end position="978"/>
    </location>
</feature>
<dbReference type="SUPFAM" id="SSF56112">
    <property type="entry name" value="Protein kinase-like (PK-like)"/>
    <property type="match status" value="1"/>
</dbReference>
<proteinExistence type="inferred from homology"/>
<keyword evidence="5" id="KW-0963">Cytoplasm</keyword>
<dbReference type="OrthoDB" id="2156623at2759"/>
<evidence type="ECO:0000259" key="23">
    <source>
        <dbReference type="PROSITE" id="PS50011"/>
    </source>
</evidence>
<evidence type="ECO:0000256" key="1">
    <source>
        <dbReference type="ARBA" id="ARBA00001946"/>
    </source>
</evidence>
<evidence type="ECO:0000259" key="22">
    <source>
        <dbReference type="PROSITE" id="PS50003"/>
    </source>
</evidence>
<dbReference type="PROSITE" id="PS50108">
    <property type="entry name" value="CRIB"/>
    <property type="match status" value="1"/>
</dbReference>
<feature type="compositionally biased region" description="Low complexity" evidence="21">
    <location>
        <begin position="1652"/>
        <end position="1662"/>
    </location>
</feature>
<sequence>MKWQLRPLEERIKELVSLYTESSPFFDHGSVSIEYLLDTIVCLSYECRLPQHRSERNCLKFSESVKPYVERIERCWISRDEFETIRLIGSGAFGEVSVVRWKNDGQIYALKSLHKFDMLKRSDRACFQEERDVMVKAMVKKSPWIAKLHHAFQDEKFLYFLMDFYNGGDMLTMLSKFDDKIPEDIARFYIAEIVLAIDSLHQLGYVHRDIKPDNVLLECSGHIVLADFGSCLKLSENGLVKNSTAVGTPDYISPEILRATEDDHGTYGVECDFWSLGVVMYEMLFGETPFYSENLIETYGHIMNFEEHFTIPDDGTEVSEPARDLMCRLICDRKRRLGRNGLSDFKTHPFFKKIDWDHIREQTPPYKPEVKSPDDTSNFDIEQSTRNHEGPPLGPIFRGCQVACIGFTFTNGSPLNELGTRHTKSDHNPDGTVTELASIKMPTTSGPDVSTSEAESSLIELQARCREYELRIQQLESSLPISNSTDSVITTALPNSVAAVEKDLEALSTRCQQLEAQNGDYFESITTLKAELLEQQEANQKLSAELRDFEEENESLCKRASDAQSTIMQLETERTDLLSDLSRLRAELAAHRQYSTTSSNLLRSSDFADSELLHNSSSVTGRNEQTKGFSSTPALLDNGAENHDTDTQFELYERIRDLETTLKVTTDRLNCNKQEFHALKAARQTEQKEWDQDRTILEQRLQNALTDQSSTLKELNDLQAKYTELESSIGNWESKLYELSQWADDERAAKDKLHAFTVRVVSELEALRLASLGPEGMMTNHDNNVTTTSTSEYQTAWNGAVQPSASTNETASLCMDSPAMSMTGESTLDWRLRKSSKMNKMERSNLQVALNNEVRVREQAELRSQEAEAKLKELFDQVKMKDMKIQEQERIIESLKDQLLEASAANQSRLLRINNGNLDDSICLNQRVSKLDANGSLNETTERPLQAMELSALHPTSTPLAPHTSWEPSSRSGQTNHSTSAHKFTLTTFTDPTKCHACTSLMLGLRWQGVRCQDCGFQCHQRCRQTATSACPAPSATLLGNSFDGGCGFGTVLEGVVQMPKAGGIKRGWTRHYLFLSDMRLFVYDITVDPSSHTCDNNVNGSIHSVSQTTSLFPWSRLHSPNGSMMSVSSTFLSNSPNRIVDMRSPGFSVSRVSDMDVIHAKRNDIPKILKVILDNRLPSACLFLLFDNQNLADRWLRAMDDSARLVQRHMRKIPDDECLRMQEVCDPGFLMVKQILCACVLDEDRILLGADDGLHVADIKHGTIVRRGDKKPVFQVEALAEDLQVVVIIQEKQRRLKLLLLGTIEGMQFDPIKLSEPKTCSQFVCGMSRGNKISLLCAAGRRSVWVYEIARVRGRHRRLREITCPDMVQSIQFARGGDWLCIGCPSFFALYNLWTDAPAQALLRTDLVDLDPSLSFFQQVACNAHLSVQVDDDEFLLVFESCGVYVNTHRQRTRPDHLMWPAKLLAGNPFGFMWPYLYVFTEAGLVVYEVTLGLWVSTLSGRLMRPLCWDSHLCLIQSLPSSPLSEVAQSNGGDTVNSGSGLQDSVANGLSGSLASTISSDVANSQQIQRLVYLSRPPQDPSIPANSLHTQLTSALRSRALDVPQSSTLGMCVRVRKSRRFTLLSRDGDVTQSVDPASNPPQIDLPGLHGSRSQSSRRNSNFYSQHPPPVGAAPATSTNRLNRLISGPSDFRHVGHLGPHSTGALLDLGPAPGEPPLSEAERVARLKSAIEERYLAGSVGATGGTTGFGGGGSGGFRTPPLSLLLGVSAHVAASSHTTRDTSPSSLTGQRSSQTQQSSPILLSHRHRFSAPGSETCPNRSSVTTAVVTTPNLPEISPLRATTRTRSHSLRPVGKPKNLVLDLSTMDPDLDRTPPQSRPNTVVSQPPISPFPSFHLSNSPTIQDTVMALFSRFDVENRAELAGNQSSPEY</sequence>
<feature type="domain" description="AGC-kinase C-terminal" evidence="27">
    <location>
        <begin position="352"/>
        <end position="419"/>
    </location>
</feature>
<dbReference type="EC" id="2.7.11.1" evidence="4"/>
<dbReference type="PROSITE" id="PS50003">
    <property type="entry name" value="PH_DOMAIN"/>
    <property type="match status" value="1"/>
</dbReference>
<evidence type="ECO:0000256" key="10">
    <source>
        <dbReference type="ARBA" id="ARBA00022741"/>
    </source>
</evidence>
<evidence type="ECO:0000256" key="2">
    <source>
        <dbReference type="ARBA" id="ARBA00004496"/>
    </source>
</evidence>
<evidence type="ECO:0000256" key="14">
    <source>
        <dbReference type="ARBA" id="ARBA00022840"/>
    </source>
</evidence>
<dbReference type="InterPro" id="IPR046349">
    <property type="entry name" value="C1-like_sf"/>
</dbReference>
<dbReference type="GO" id="GO:0004674">
    <property type="term" value="F:protein serine/threonine kinase activity"/>
    <property type="evidence" value="ECO:0007669"/>
    <property type="project" value="UniProtKB-KW"/>
</dbReference>
<feature type="domain" description="CRIB" evidence="25">
    <location>
        <begin position="1686"/>
        <end position="1699"/>
    </location>
</feature>
<comment type="subcellular location">
    <subcellularLocation>
        <location evidence="2">Cytoplasm</location>
    </subcellularLocation>
</comment>